<dbReference type="Proteomes" id="UP000239872">
    <property type="component" value="Unassembled WGS sequence"/>
</dbReference>
<proteinExistence type="predicted"/>
<feature type="transmembrane region" description="Helical" evidence="1">
    <location>
        <begin position="20"/>
        <end position="40"/>
    </location>
</feature>
<dbReference type="EMBL" id="PPSL01000002">
    <property type="protein sequence ID" value="PQJ12072.1"/>
    <property type="molecule type" value="Genomic_DNA"/>
</dbReference>
<keyword evidence="3" id="KW-1185">Reference proteome</keyword>
<reference evidence="2 3" key="1">
    <citation type="submission" date="2018-01" db="EMBL/GenBank/DDBJ databases">
        <title>A novel member of the phylum Bacteroidetes isolated from glacier ice.</title>
        <authorList>
            <person name="Liu Q."/>
            <person name="Xin Y.-H."/>
        </authorList>
    </citation>
    <scope>NUCLEOTIDE SEQUENCE [LARGE SCALE GENOMIC DNA]</scope>
    <source>
        <strain evidence="2 3">RB1R16</strain>
    </source>
</reference>
<feature type="transmembrane region" description="Helical" evidence="1">
    <location>
        <begin position="85"/>
        <end position="104"/>
    </location>
</feature>
<gene>
    <name evidence="2" type="ORF">CJD36_009800</name>
</gene>
<feature type="transmembrane region" description="Helical" evidence="1">
    <location>
        <begin position="47"/>
        <end position="65"/>
    </location>
</feature>
<keyword evidence="1" id="KW-1133">Transmembrane helix</keyword>
<evidence type="ECO:0000256" key="1">
    <source>
        <dbReference type="SAM" id="Phobius"/>
    </source>
</evidence>
<evidence type="ECO:0000313" key="2">
    <source>
        <dbReference type="EMBL" id="PQJ12072.1"/>
    </source>
</evidence>
<organism evidence="2 3">
    <name type="scientific">Flavipsychrobacter stenotrophus</name>
    <dbReference type="NCBI Taxonomy" id="2077091"/>
    <lineage>
        <taxon>Bacteria</taxon>
        <taxon>Pseudomonadati</taxon>
        <taxon>Bacteroidota</taxon>
        <taxon>Chitinophagia</taxon>
        <taxon>Chitinophagales</taxon>
        <taxon>Chitinophagaceae</taxon>
        <taxon>Flavipsychrobacter</taxon>
    </lineage>
</organism>
<keyword evidence="1" id="KW-0472">Membrane</keyword>
<sequence length="189" mass="21286">MKMGEDRCQEKVKSPIVAKVIGTLLLLQGIACFEFLLTLAACTQVSIIILYIMAIVSTVIAVFVMPRTGVFKILSGNEKTSHLTIVVLAILCFAATLPCLALAINKWFAKAAQKQHVQVMQKRYRRGTYRHGGDYKVYYAGYLFRNEPREASFNEKQKDRYDSSASLSIYYRKGLLSLYIIDSVELAGR</sequence>
<name>A0A2S7SYS5_9BACT</name>
<protein>
    <submittedName>
        <fullName evidence="2">Uncharacterized protein</fullName>
    </submittedName>
</protein>
<comment type="caution">
    <text evidence="2">The sequence shown here is derived from an EMBL/GenBank/DDBJ whole genome shotgun (WGS) entry which is preliminary data.</text>
</comment>
<evidence type="ECO:0000313" key="3">
    <source>
        <dbReference type="Proteomes" id="UP000239872"/>
    </source>
</evidence>
<keyword evidence="1" id="KW-0812">Transmembrane</keyword>
<dbReference type="AlphaFoldDB" id="A0A2S7SYS5"/>
<accession>A0A2S7SYS5</accession>